<evidence type="ECO:0000256" key="1">
    <source>
        <dbReference type="ARBA" id="ARBA00001913"/>
    </source>
</evidence>
<dbReference type="GO" id="GO:0004065">
    <property type="term" value="F:arylsulfatase activity"/>
    <property type="evidence" value="ECO:0007669"/>
    <property type="project" value="TreeGrafter"/>
</dbReference>
<keyword evidence="5" id="KW-0106">Calcium</keyword>
<evidence type="ECO:0000256" key="4">
    <source>
        <dbReference type="ARBA" id="ARBA00022801"/>
    </source>
</evidence>
<keyword evidence="3" id="KW-0479">Metal-binding</keyword>
<dbReference type="PANTHER" id="PTHR42693">
    <property type="entry name" value="ARYLSULFATASE FAMILY MEMBER"/>
    <property type="match status" value="1"/>
</dbReference>
<dbReference type="Pfam" id="PF00884">
    <property type="entry name" value="Sulfatase"/>
    <property type="match status" value="1"/>
</dbReference>
<protein>
    <submittedName>
        <fullName evidence="8">Arylsulfatase A</fullName>
    </submittedName>
</protein>
<gene>
    <name evidence="8" type="primary">LOC108666085</name>
</gene>
<dbReference type="Gene3D" id="3.40.720.10">
    <property type="entry name" value="Alkaline Phosphatase, subunit A"/>
    <property type="match status" value="1"/>
</dbReference>
<dbReference type="Gene3D" id="3.30.1120.10">
    <property type="match status" value="1"/>
</dbReference>
<dbReference type="GeneID" id="108666085"/>
<dbReference type="Pfam" id="PF14707">
    <property type="entry name" value="Sulfatase_C"/>
    <property type="match status" value="1"/>
</dbReference>
<evidence type="ECO:0000256" key="2">
    <source>
        <dbReference type="ARBA" id="ARBA00008779"/>
    </source>
</evidence>
<keyword evidence="4" id="KW-0378">Hydrolase</keyword>
<dbReference type="InterPro" id="IPR000917">
    <property type="entry name" value="Sulfatase_N"/>
</dbReference>
<accession>A0A979FRF7</accession>
<dbReference type="KEGG" id="hazt:108666085"/>
<dbReference type="OrthoDB" id="103349at2759"/>
<dbReference type="PANTHER" id="PTHR42693:SF11">
    <property type="entry name" value="ARYLSULFATASE A"/>
    <property type="match status" value="1"/>
</dbReference>
<proteinExistence type="inferred from homology"/>
<dbReference type="AlphaFoldDB" id="A0A979FRF7"/>
<dbReference type="Proteomes" id="UP000694843">
    <property type="component" value="Unplaced"/>
</dbReference>
<dbReference type="GO" id="GO:0046872">
    <property type="term" value="F:metal ion binding"/>
    <property type="evidence" value="ECO:0007669"/>
    <property type="project" value="UniProtKB-KW"/>
</dbReference>
<keyword evidence="7" id="KW-1185">Reference proteome</keyword>
<dbReference type="InterPro" id="IPR050738">
    <property type="entry name" value="Sulfatase"/>
</dbReference>
<evidence type="ECO:0000259" key="6">
    <source>
        <dbReference type="Pfam" id="PF00884"/>
    </source>
</evidence>
<comment type="similarity">
    <text evidence="2">Belongs to the sulfatase family.</text>
</comment>
<evidence type="ECO:0000256" key="3">
    <source>
        <dbReference type="ARBA" id="ARBA00022723"/>
    </source>
</evidence>
<organism evidence="7 8">
    <name type="scientific">Hyalella azteca</name>
    <name type="common">Amphipod</name>
    <dbReference type="NCBI Taxonomy" id="294128"/>
    <lineage>
        <taxon>Eukaryota</taxon>
        <taxon>Metazoa</taxon>
        <taxon>Ecdysozoa</taxon>
        <taxon>Arthropoda</taxon>
        <taxon>Crustacea</taxon>
        <taxon>Multicrustacea</taxon>
        <taxon>Malacostraca</taxon>
        <taxon>Eumalacostraca</taxon>
        <taxon>Peracarida</taxon>
        <taxon>Amphipoda</taxon>
        <taxon>Senticaudata</taxon>
        <taxon>Talitrida</taxon>
        <taxon>Talitroidea</taxon>
        <taxon>Hyalellidae</taxon>
        <taxon>Hyalella</taxon>
    </lineage>
</organism>
<comment type="cofactor">
    <cofactor evidence="1">
        <name>Ca(2+)</name>
        <dbReference type="ChEBI" id="CHEBI:29108"/>
    </cofactor>
</comment>
<dbReference type="SUPFAM" id="SSF53649">
    <property type="entry name" value="Alkaline phosphatase-like"/>
    <property type="match status" value="1"/>
</dbReference>
<evidence type="ECO:0000313" key="7">
    <source>
        <dbReference type="Proteomes" id="UP000694843"/>
    </source>
</evidence>
<dbReference type="RefSeq" id="XP_047738755.1">
    <property type="nucleotide sequence ID" value="XM_047882799.1"/>
</dbReference>
<dbReference type="InterPro" id="IPR024607">
    <property type="entry name" value="Sulfatase_CS"/>
</dbReference>
<sequence>MRSGIYPSVIRPDNPRGLPHNETTIAEVLKNQGYRTLIVGKWHLGVGYEGEYLPAHHGFDDYLGVPYSHDMCPCYACFPDKPCYDMCWSGHVITGRTATNSTTRTDELLSSLEVLPTIAALTGADTSGLKLDGFDASDFLLGKSFMSPREYFAVYPKDPSPETGPYAVVYQHLKAHFFTAGNGHSDDQNYDEMCTSRHPLTEHNPPLLYDLSVDPGERWNIANDSSFKPSLMKLTAWRTQHMADMTWMTSVTLDREERSQPCCTDRRCNPFPSNIKLIAAFKYKYCEPYCHIRVFMQDKIKPVS</sequence>
<name>A0A979FRF7_HYAAZ</name>
<dbReference type="InterPro" id="IPR017850">
    <property type="entry name" value="Alkaline_phosphatase_core_sf"/>
</dbReference>
<feature type="domain" description="Sulfatase N-terminal" evidence="6">
    <location>
        <begin position="16"/>
        <end position="71"/>
    </location>
</feature>
<evidence type="ECO:0000313" key="8">
    <source>
        <dbReference type="RefSeq" id="XP_047738755.1"/>
    </source>
</evidence>
<dbReference type="PROSITE" id="PS00149">
    <property type="entry name" value="SULFATASE_2"/>
    <property type="match status" value="1"/>
</dbReference>
<evidence type="ECO:0000256" key="5">
    <source>
        <dbReference type="ARBA" id="ARBA00022837"/>
    </source>
</evidence>
<reference evidence="8" key="1">
    <citation type="submission" date="2025-08" db="UniProtKB">
        <authorList>
            <consortium name="RefSeq"/>
        </authorList>
    </citation>
    <scope>IDENTIFICATION</scope>
    <source>
        <tissue evidence="8">Whole organism</tissue>
    </source>
</reference>